<dbReference type="Pfam" id="PF04032">
    <property type="entry name" value="Rpr2"/>
    <property type="match status" value="1"/>
</dbReference>
<keyword evidence="3" id="KW-1185">Reference proteome</keyword>
<dbReference type="RefSeq" id="XP_018187082.1">
    <property type="nucleotide sequence ID" value="XM_018335222.1"/>
</dbReference>
<evidence type="ECO:0000313" key="3">
    <source>
        <dbReference type="Proteomes" id="UP000076632"/>
    </source>
</evidence>
<evidence type="ECO:0000256" key="1">
    <source>
        <dbReference type="SAM" id="MobiDB-lite"/>
    </source>
</evidence>
<dbReference type="AlphaFoldDB" id="A0A165FYA2"/>
<dbReference type="EMBL" id="KV407460">
    <property type="protein sequence ID" value="KZF21527.1"/>
    <property type="molecule type" value="Genomic_DNA"/>
</dbReference>
<dbReference type="OMA" id="LHCDNCQ"/>
<feature type="compositionally biased region" description="Low complexity" evidence="1">
    <location>
        <begin position="185"/>
        <end position="210"/>
    </location>
</feature>
<dbReference type="InterPro" id="IPR007175">
    <property type="entry name" value="Rpr2/Snm1/Rpp21"/>
</dbReference>
<gene>
    <name evidence="2" type="ORF">L228DRAFT_268999</name>
</gene>
<dbReference type="PANTHER" id="PTHR14742">
    <property type="entry name" value="RIBONUCLEASE P SUBUNIT P21"/>
    <property type="match status" value="1"/>
</dbReference>
<name>A0A165FYA2_XYLHT</name>
<dbReference type="OrthoDB" id="438080at2759"/>
<feature type="region of interest" description="Disordered" evidence="1">
    <location>
        <begin position="150"/>
        <end position="243"/>
    </location>
</feature>
<dbReference type="STRING" id="1328760.A0A165FYA2"/>
<organism evidence="2 3">
    <name type="scientific">Xylona heveae (strain CBS 132557 / TC161)</name>
    <dbReference type="NCBI Taxonomy" id="1328760"/>
    <lineage>
        <taxon>Eukaryota</taxon>
        <taxon>Fungi</taxon>
        <taxon>Dikarya</taxon>
        <taxon>Ascomycota</taxon>
        <taxon>Pezizomycotina</taxon>
        <taxon>Xylonomycetes</taxon>
        <taxon>Xylonales</taxon>
        <taxon>Xylonaceae</taxon>
        <taxon>Xylona</taxon>
    </lineage>
</organism>
<sequence length="251" mass="26793">MAAGQLTARLRYLQETAHALALTSPVVSARLLSQYQDVAFHNDLRLPDSLKRDYCHGCGNIMIPGLSCQLQVENAQAAKERSNRKRQLAKTKAALNAATEVKLDGEVKGVSKAPATSSASPRLDLPTPAPVPSPTAKVMIYDCHRCGRKTRLPLPAPKRAQRPRNAPAKKINSFANLSPMPDVASSDSSYGVSSTAEASTSNPTSTANASSKKRAKARKQGGLQALLAKKKQEESASKFGGLDLMDLMKSA</sequence>
<dbReference type="Proteomes" id="UP000076632">
    <property type="component" value="Unassembled WGS sequence"/>
</dbReference>
<protein>
    <submittedName>
        <fullName evidence="2">Rpr2-domain-containing protein</fullName>
    </submittedName>
</protein>
<dbReference type="GeneID" id="28900359"/>
<accession>A0A165FYA2</accession>
<reference evidence="2 3" key="1">
    <citation type="journal article" date="2016" name="Fungal Biol.">
        <title>The genome of Xylona heveae provides a window into fungal endophytism.</title>
        <authorList>
            <person name="Gazis R."/>
            <person name="Kuo A."/>
            <person name="Riley R."/>
            <person name="LaButti K."/>
            <person name="Lipzen A."/>
            <person name="Lin J."/>
            <person name="Amirebrahimi M."/>
            <person name="Hesse C.N."/>
            <person name="Spatafora J.W."/>
            <person name="Henrissat B."/>
            <person name="Hainaut M."/>
            <person name="Grigoriev I.V."/>
            <person name="Hibbett D.S."/>
        </authorList>
    </citation>
    <scope>NUCLEOTIDE SEQUENCE [LARGE SCALE GENOMIC DNA]</scope>
    <source>
        <strain evidence="2 3">TC161</strain>
    </source>
</reference>
<dbReference type="GO" id="GO:0005655">
    <property type="term" value="C:nucleolar ribonuclease P complex"/>
    <property type="evidence" value="ECO:0007669"/>
    <property type="project" value="TreeGrafter"/>
</dbReference>
<proteinExistence type="predicted"/>
<dbReference type="PANTHER" id="PTHR14742:SF3">
    <property type="entry name" value="RIBONUCLEASE MRP PROTEIN SUBUNIT SNM1"/>
    <property type="match status" value="1"/>
</dbReference>
<dbReference type="GO" id="GO:0008033">
    <property type="term" value="P:tRNA processing"/>
    <property type="evidence" value="ECO:0007669"/>
    <property type="project" value="TreeGrafter"/>
</dbReference>
<dbReference type="InParanoid" id="A0A165FYA2"/>
<feature type="region of interest" description="Disordered" evidence="1">
    <location>
        <begin position="107"/>
        <end position="131"/>
    </location>
</feature>
<evidence type="ECO:0000313" key="2">
    <source>
        <dbReference type="EMBL" id="KZF21527.1"/>
    </source>
</evidence>